<feature type="domain" description="UspA" evidence="1">
    <location>
        <begin position="1"/>
        <end position="137"/>
    </location>
</feature>
<dbReference type="Pfam" id="PF00582">
    <property type="entry name" value="Usp"/>
    <property type="match status" value="1"/>
</dbReference>
<organism evidence="2 3">
    <name type="scientific">Spiribacter salinus</name>
    <dbReference type="NCBI Taxonomy" id="1335746"/>
    <lineage>
        <taxon>Bacteria</taxon>
        <taxon>Pseudomonadati</taxon>
        <taxon>Pseudomonadota</taxon>
        <taxon>Gammaproteobacteria</taxon>
        <taxon>Chromatiales</taxon>
        <taxon>Ectothiorhodospiraceae</taxon>
        <taxon>Spiribacter</taxon>
    </lineage>
</organism>
<dbReference type="Proteomes" id="UP000315400">
    <property type="component" value="Unassembled WGS sequence"/>
</dbReference>
<proteinExistence type="predicted"/>
<evidence type="ECO:0000313" key="3">
    <source>
        <dbReference type="Proteomes" id="UP000315400"/>
    </source>
</evidence>
<dbReference type="SUPFAM" id="SSF52402">
    <property type="entry name" value="Adenine nucleotide alpha hydrolases-like"/>
    <property type="match status" value="1"/>
</dbReference>
<comment type="caution">
    <text evidence="2">The sequence shown here is derived from an EMBL/GenBank/DDBJ whole genome shotgun (WGS) entry which is preliminary data.</text>
</comment>
<dbReference type="Gene3D" id="3.40.50.620">
    <property type="entry name" value="HUPs"/>
    <property type="match status" value="1"/>
</dbReference>
<dbReference type="AlphaFoldDB" id="A0A540VUY0"/>
<gene>
    <name evidence="2" type="ORF">FKY71_02630</name>
</gene>
<dbReference type="EMBL" id="VIFK01000009">
    <property type="protein sequence ID" value="TQF00565.1"/>
    <property type="molecule type" value="Genomic_DNA"/>
</dbReference>
<sequence>MFKKILVPVDLAHLEALQRSLTVCADLARHHGAEVCYLGVTATTPGTVARSPEEYEQKLRDFAAEQGKVHGQPTSARCISSPDPVADLEDHIIEAIRTEGADLVLMATHLPRHLDAVVPAHGGKVASHTDVSVFLVRPA</sequence>
<dbReference type="STRING" id="1260251.SPISAL_05635"/>
<dbReference type="InterPro" id="IPR006016">
    <property type="entry name" value="UspA"/>
</dbReference>
<protein>
    <submittedName>
        <fullName evidence="2">Universal stress protein</fullName>
    </submittedName>
</protein>
<reference evidence="2 3" key="1">
    <citation type="submission" date="2019-06" db="EMBL/GenBank/DDBJ databases">
        <title>Metagenome assembled Genome of Spiribacter salinus SL48-SHIP from the microbial mat of Salt Lake 48 (Novosibirsk region, Russia).</title>
        <authorList>
            <person name="Shipova A."/>
            <person name="Rozanov A.S."/>
            <person name="Bryanskaya A.V."/>
            <person name="Peltek S.E."/>
        </authorList>
    </citation>
    <scope>NUCLEOTIDE SEQUENCE [LARGE SCALE GENOMIC DNA]</scope>
    <source>
        <strain evidence="2">SL48-SHIP-2</strain>
    </source>
</reference>
<name>A0A540VUY0_9GAMM</name>
<dbReference type="InterPro" id="IPR014729">
    <property type="entry name" value="Rossmann-like_a/b/a_fold"/>
</dbReference>
<dbReference type="CDD" id="cd00293">
    <property type="entry name" value="USP-like"/>
    <property type="match status" value="1"/>
</dbReference>
<accession>A0A540VUY0</accession>
<evidence type="ECO:0000259" key="1">
    <source>
        <dbReference type="Pfam" id="PF00582"/>
    </source>
</evidence>
<evidence type="ECO:0000313" key="2">
    <source>
        <dbReference type="EMBL" id="TQF00565.1"/>
    </source>
</evidence>
<dbReference type="RefSeq" id="WP_016353528.1">
    <property type="nucleotide sequence ID" value="NZ_MBFX01000002.1"/>
</dbReference>